<evidence type="ECO:0000313" key="1">
    <source>
        <dbReference type="EMBL" id="CCA15850.1"/>
    </source>
</evidence>
<reference evidence="1" key="2">
    <citation type="submission" date="2011-02" db="EMBL/GenBank/DDBJ databases">
        <authorList>
            <person name="MacLean D."/>
        </authorList>
    </citation>
    <scope>NUCLEOTIDE SEQUENCE</scope>
</reference>
<proteinExistence type="predicted"/>
<gene>
    <name evidence="1" type="primary">AlNc14C16G1735</name>
    <name evidence="1" type="ORF">ALNC14_019930</name>
</gene>
<name>F0W452_9STRA</name>
<dbReference type="HOGENOM" id="CLU_1900087_0_0_1"/>
<organism evidence="1">
    <name type="scientific">Albugo laibachii Nc14</name>
    <dbReference type="NCBI Taxonomy" id="890382"/>
    <lineage>
        <taxon>Eukaryota</taxon>
        <taxon>Sar</taxon>
        <taxon>Stramenopiles</taxon>
        <taxon>Oomycota</taxon>
        <taxon>Peronosporomycetes</taxon>
        <taxon>Albuginales</taxon>
        <taxon>Albuginaceae</taxon>
        <taxon>Albugo</taxon>
    </lineage>
</organism>
<dbReference type="EMBL" id="FR824061">
    <property type="protein sequence ID" value="CCA15850.1"/>
    <property type="molecule type" value="Genomic_DNA"/>
</dbReference>
<accession>F0W452</accession>
<reference evidence="1" key="1">
    <citation type="journal article" date="2011" name="PLoS Biol.">
        <title>Gene gain and loss during evolution of obligate parasitism in the white rust pathogen of Arabidopsis thaliana.</title>
        <authorList>
            <person name="Kemen E."/>
            <person name="Gardiner A."/>
            <person name="Schultz-Larsen T."/>
            <person name="Kemen A.C."/>
            <person name="Balmuth A.L."/>
            <person name="Robert-Seilaniantz A."/>
            <person name="Bailey K."/>
            <person name="Holub E."/>
            <person name="Studholme D.J."/>
            <person name="Maclean D."/>
            <person name="Jones J.D."/>
        </authorList>
    </citation>
    <scope>NUCLEOTIDE SEQUENCE</scope>
</reference>
<sequence>MNMHAQERLRLIRPRSGIVLAHLTCDKQIWSLAHLLNPTESTCNTTQSNATVCGNSQNVYGNSRTHKLKLTLMSRSFLNKSSLLQPPTASGLLDSYNCKCKSLLFKMLSEPVLMERYTRSPMTDTCHGYRAHQC</sequence>
<protein>
    <submittedName>
        <fullName evidence="1">AlNc14C16G1735 protein</fullName>
    </submittedName>
</protein>
<dbReference type="AlphaFoldDB" id="F0W452"/>